<name>A0ABU6YMU5_9FABA</name>
<gene>
    <name evidence="2" type="ORF">PIB30_066441</name>
</gene>
<organism evidence="2 3">
    <name type="scientific">Stylosanthes scabra</name>
    <dbReference type="NCBI Taxonomy" id="79078"/>
    <lineage>
        <taxon>Eukaryota</taxon>
        <taxon>Viridiplantae</taxon>
        <taxon>Streptophyta</taxon>
        <taxon>Embryophyta</taxon>
        <taxon>Tracheophyta</taxon>
        <taxon>Spermatophyta</taxon>
        <taxon>Magnoliopsida</taxon>
        <taxon>eudicotyledons</taxon>
        <taxon>Gunneridae</taxon>
        <taxon>Pentapetalae</taxon>
        <taxon>rosids</taxon>
        <taxon>fabids</taxon>
        <taxon>Fabales</taxon>
        <taxon>Fabaceae</taxon>
        <taxon>Papilionoideae</taxon>
        <taxon>50 kb inversion clade</taxon>
        <taxon>dalbergioids sensu lato</taxon>
        <taxon>Dalbergieae</taxon>
        <taxon>Pterocarpus clade</taxon>
        <taxon>Stylosanthes</taxon>
    </lineage>
</organism>
<accession>A0ABU6YMU5</accession>
<comment type="caution">
    <text evidence="2">The sequence shown here is derived from an EMBL/GenBank/DDBJ whole genome shotgun (WGS) entry which is preliminary data.</text>
</comment>
<evidence type="ECO:0000313" key="3">
    <source>
        <dbReference type="Proteomes" id="UP001341840"/>
    </source>
</evidence>
<proteinExistence type="predicted"/>
<evidence type="ECO:0000313" key="2">
    <source>
        <dbReference type="EMBL" id="MED6210680.1"/>
    </source>
</evidence>
<keyword evidence="3" id="KW-1185">Reference proteome</keyword>
<dbReference type="Proteomes" id="UP001341840">
    <property type="component" value="Unassembled WGS sequence"/>
</dbReference>
<protein>
    <submittedName>
        <fullName evidence="2">Uncharacterized protein</fullName>
    </submittedName>
</protein>
<reference evidence="2 3" key="1">
    <citation type="journal article" date="2023" name="Plants (Basel)">
        <title>Bridging the Gap: Combining Genomics and Transcriptomics Approaches to Understand Stylosanthes scabra, an Orphan Legume from the Brazilian Caatinga.</title>
        <authorList>
            <person name="Ferreira-Neto J.R.C."/>
            <person name="da Silva M.D."/>
            <person name="Binneck E."/>
            <person name="de Melo N.F."/>
            <person name="da Silva R.H."/>
            <person name="de Melo A.L.T.M."/>
            <person name="Pandolfi V."/>
            <person name="Bustamante F.O."/>
            <person name="Brasileiro-Vidal A.C."/>
            <person name="Benko-Iseppon A.M."/>
        </authorList>
    </citation>
    <scope>NUCLEOTIDE SEQUENCE [LARGE SCALE GENOMIC DNA]</scope>
    <source>
        <tissue evidence="2">Leaves</tissue>
    </source>
</reference>
<feature type="region of interest" description="Disordered" evidence="1">
    <location>
        <begin position="24"/>
        <end position="46"/>
    </location>
</feature>
<dbReference type="EMBL" id="JASCZI010242333">
    <property type="protein sequence ID" value="MED6210680.1"/>
    <property type="molecule type" value="Genomic_DNA"/>
</dbReference>
<sequence>MDNENIKSACGTQIPGRCDEVISQKEKNSHPPSCGTRSTMINLDSDDDNREITTPLSMMVASGIGTITPTEPADDMGRASQPLETQTITRNLLHTPTAVGGRAKRPRLAMVARSGLIRSAQNRKFKVTLAMDFSREDRKIFEYIFDESFIAHTRYIHHVYGGAGCVDLHGNGEIKRAGHYMVATTLFHEIRRKVFVADPSPEGIGFSQRHEMASIIQGKLADVVEKLADYPFIPESSGAWVMDWMLIGSDFTGIIAEYAMVDGNKARACMAVYLVRSPFNRFRRIIARWAEEMAEKKRTLT</sequence>
<evidence type="ECO:0000256" key="1">
    <source>
        <dbReference type="SAM" id="MobiDB-lite"/>
    </source>
</evidence>